<reference evidence="3" key="1">
    <citation type="journal article" date="2020" name="Stud. Mycol.">
        <title>101 Dothideomycetes genomes: a test case for predicting lifestyles and emergence of pathogens.</title>
        <authorList>
            <person name="Haridas S."/>
            <person name="Albert R."/>
            <person name="Binder M."/>
            <person name="Bloem J."/>
            <person name="Labutti K."/>
            <person name="Salamov A."/>
            <person name="Andreopoulos B."/>
            <person name="Baker S."/>
            <person name="Barry K."/>
            <person name="Bills G."/>
            <person name="Bluhm B."/>
            <person name="Cannon C."/>
            <person name="Castanera R."/>
            <person name="Culley D."/>
            <person name="Daum C."/>
            <person name="Ezra D."/>
            <person name="Gonzalez J."/>
            <person name="Henrissat B."/>
            <person name="Kuo A."/>
            <person name="Liang C."/>
            <person name="Lipzen A."/>
            <person name="Lutzoni F."/>
            <person name="Magnuson J."/>
            <person name="Mondo S."/>
            <person name="Nolan M."/>
            <person name="Ohm R."/>
            <person name="Pangilinan J."/>
            <person name="Park H.-J."/>
            <person name="Ramirez L."/>
            <person name="Alfaro M."/>
            <person name="Sun H."/>
            <person name="Tritt A."/>
            <person name="Yoshinaga Y."/>
            <person name="Zwiers L.-H."/>
            <person name="Turgeon B."/>
            <person name="Goodwin S."/>
            <person name="Spatafora J."/>
            <person name="Crous P."/>
            <person name="Grigoriev I."/>
        </authorList>
    </citation>
    <scope>NUCLEOTIDE SEQUENCE</scope>
    <source>
        <strain evidence="3">CBS 269.34</strain>
    </source>
</reference>
<protein>
    <submittedName>
        <fullName evidence="3">Uncharacterized protein</fullName>
    </submittedName>
</protein>
<keyword evidence="2" id="KW-1133">Transmembrane helix</keyword>
<accession>A0A6A6QI93</accession>
<evidence type="ECO:0000313" key="3">
    <source>
        <dbReference type="EMBL" id="KAF2491931.1"/>
    </source>
</evidence>
<evidence type="ECO:0000256" key="2">
    <source>
        <dbReference type="SAM" id="Phobius"/>
    </source>
</evidence>
<dbReference type="Proteomes" id="UP000799750">
    <property type="component" value="Unassembled WGS sequence"/>
</dbReference>
<evidence type="ECO:0000256" key="1">
    <source>
        <dbReference type="SAM" id="Coils"/>
    </source>
</evidence>
<keyword evidence="2" id="KW-0472">Membrane</keyword>
<gene>
    <name evidence="3" type="ORF">BU16DRAFT_564412</name>
</gene>
<dbReference type="EMBL" id="MU004194">
    <property type="protein sequence ID" value="KAF2491931.1"/>
    <property type="molecule type" value="Genomic_DNA"/>
</dbReference>
<evidence type="ECO:0000313" key="4">
    <source>
        <dbReference type="Proteomes" id="UP000799750"/>
    </source>
</evidence>
<dbReference type="AlphaFoldDB" id="A0A6A6QI93"/>
<keyword evidence="2" id="KW-0812">Transmembrane</keyword>
<keyword evidence="4" id="KW-1185">Reference proteome</keyword>
<dbReference type="OrthoDB" id="3231000at2759"/>
<proteinExistence type="predicted"/>
<keyword evidence="1" id="KW-0175">Coiled coil</keyword>
<name>A0A6A6QI93_9PEZI</name>
<organism evidence="3 4">
    <name type="scientific">Lophium mytilinum</name>
    <dbReference type="NCBI Taxonomy" id="390894"/>
    <lineage>
        <taxon>Eukaryota</taxon>
        <taxon>Fungi</taxon>
        <taxon>Dikarya</taxon>
        <taxon>Ascomycota</taxon>
        <taxon>Pezizomycotina</taxon>
        <taxon>Dothideomycetes</taxon>
        <taxon>Pleosporomycetidae</taxon>
        <taxon>Mytilinidiales</taxon>
        <taxon>Mytilinidiaceae</taxon>
        <taxon>Lophium</taxon>
    </lineage>
</organism>
<feature type="coiled-coil region" evidence="1">
    <location>
        <begin position="518"/>
        <end position="545"/>
    </location>
</feature>
<feature type="coiled-coil region" evidence="1">
    <location>
        <begin position="57"/>
        <end position="98"/>
    </location>
</feature>
<sequence>MERPTFSSPRSVSPHAMIGGPELEVSSCEVAVEDKTPVTAIRRDVARSDEQIAEGKVHELGERLKAENAEIGRLKQNIADIDAEMNELERAADRETRISETIFGCISDLGVRHLVQTGQLSRNRDSGRIQRFDIFSKSEAPKLVSSFSNGDWSLHHTEGSRADEIQPNHLVRVFLVEDLSPSLMQELSSTFNLSPEAFEEHLYGAQYSAKRPVHPAKWSTASMDKQHMSMTWYRPVTWQLASSYDEIEYHDSGDDETLPKLHPSFPTWREREGEGLVTRKYTYSHRFTPNIIRRAWKFARDPAFSKTPHANTRSILAWEEKITLIKHIDMTESAPQRNVFMLLDPLPKVELTKAPERQYGIEHFEAVDNTQIPLFRPLQPRQCLRNTISMDMNHTDLKKINSSIDLPSCALEDIISWLRPSNAPMSQDPDPVLALLQVVFNDSTSLLGSLRMSLDDIRLNRNNANDHAIQQSVDHWRSFIAPMDIILPKLEENLETFMQFAYPESVPLPVRSLADHTVANIKKTLEEASRLQNDLRADISIIENRRGIASAESVTKVTELAFVFVPLSFSASIFSWLFLWIIIRWIIPHPFQRMARALNILESPGGSQGGVSETEDIHEV</sequence>
<feature type="transmembrane region" description="Helical" evidence="2">
    <location>
        <begin position="560"/>
        <end position="587"/>
    </location>
</feature>